<accession>A0A1E8CNM3</accession>
<keyword evidence="2" id="KW-0378">Hydrolase</keyword>
<dbReference type="PANTHER" id="PTHR43283">
    <property type="entry name" value="BETA-LACTAMASE-RELATED"/>
    <property type="match status" value="1"/>
</dbReference>
<feature type="domain" description="Beta-lactamase-related" evidence="1">
    <location>
        <begin position="63"/>
        <end position="329"/>
    </location>
</feature>
<evidence type="ECO:0000259" key="1">
    <source>
        <dbReference type="Pfam" id="PF00144"/>
    </source>
</evidence>
<dbReference type="InterPro" id="IPR012338">
    <property type="entry name" value="Beta-lactam/transpept-like"/>
</dbReference>
<dbReference type="Proteomes" id="UP000175669">
    <property type="component" value="Unassembled WGS sequence"/>
</dbReference>
<sequence length="359" mass="39115">MPTDGSILFWSGDQQIAGFRNTAVLSPVRQVSAGNDVMALTRDERDFSALRYEVNGDSFDLADYMQHNHVGGVLVLKNGEIMLEQYGLGNNENTHWVSFSMTKSVVSLLTGAAIADGYINSVNDPVTDYLPQLRGSAYDGVSIRHVLQMASGTDWNEDYADPQSDVATSPSDMLALMQFMGEKERVAAPGERFNYNTGETNLAGAIVRAAIGNNLAAYLTRKIWQPWGMESDATWISHGPQGGELGGCCLAPVLRDWGRLALLVMNDGVLHDGTRVVPEGWIAESTEPSPGSDNYGYLWWLNGDGSFRASGIFGQGIYLNPEEELVIVVQGAWPQATGNSLGRHRDSFFKAVEAMLHGE</sequence>
<dbReference type="AlphaFoldDB" id="A0A1E8CNM3"/>
<reference evidence="3" key="1">
    <citation type="submission" date="2016-07" db="EMBL/GenBank/DDBJ databases">
        <authorList>
            <person name="Florea S."/>
            <person name="Webb J.S."/>
            <person name="Jaromczyk J."/>
            <person name="Schardl C.L."/>
        </authorList>
    </citation>
    <scope>NUCLEOTIDE SEQUENCE [LARGE SCALE GENOMIC DNA]</scope>
    <source>
        <strain evidence="3">KCTC 42131</strain>
    </source>
</reference>
<comment type="caution">
    <text evidence="2">The sequence shown here is derived from an EMBL/GenBank/DDBJ whole genome shotgun (WGS) entry which is preliminary data.</text>
</comment>
<name>A0A1E8CNM3_9GAMM</name>
<dbReference type="InterPro" id="IPR001466">
    <property type="entry name" value="Beta-lactam-related"/>
</dbReference>
<dbReference type="Gene3D" id="3.40.710.10">
    <property type="entry name" value="DD-peptidase/beta-lactamase superfamily"/>
    <property type="match status" value="1"/>
</dbReference>
<organism evidence="2 3">
    <name type="scientific">Pseudohongiella acticola</name>
    <dbReference type="NCBI Taxonomy" id="1524254"/>
    <lineage>
        <taxon>Bacteria</taxon>
        <taxon>Pseudomonadati</taxon>
        <taxon>Pseudomonadota</taxon>
        <taxon>Gammaproteobacteria</taxon>
        <taxon>Pseudomonadales</taxon>
        <taxon>Pseudohongiellaceae</taxon>
        <taxon>Pseudohongiella</taxon>
    </lineage>
</organism>
<evidence type="ECO:0000313" key="2">
    <source>
        <dbReference type="EMBL" id="OFE14086.1"/>
    </source>
</evidence>
<dbReference type="PANTHER" id="PTHR43283:SF14">
    <property type="entry name" value="BLL8153 PROTEIN"/>
    <property type="match status" value="1"/>
</dbReference>
<evidence type="ECO:0000313" key="3">
    <source>
        <dbReference type="Proteomes" id="UP000175669"/>
    </source>
</evidence>
<gene>
    <name evidence="2" type="ORF">PHACT_10475</name>
</gene>
<dbReference type="SUPFAM" id="SSF56601">
    <property type="entry name" value="beta-lactamase/transpeptidase-like"/>
    <property type="match status" value="1"/>
</dbReference>
<dbReference type="InterPro" id="IPR050789">
    <property type="entry name" value="Diverse_Enzym_Activities"/>
</dbReference>
<dbReference type="Pfam" id="PF00144">
    <property type="entry name" value="Beta-lactamase"/>
    <property type="match status" value="1"/>
</dbReference>
<keyword evidence="3" id="KW-1185">Reference proteome</keyword>
<proteinExistence type="predicted"/>
<protein>
    <submittedName>
        <fullName evidence="2">Serine hydrolase</fullName>
    </submittedName>
</protein>
<dbReference type="EMBL" id="MASR01000001">
    <property type="protein sequence ID" value="OFE14086.1"/>
    <property type="molecule type" value="Genomic_DNA"/>
</dbReference>
<dbReference type="STRING" id="1524254.PHACT_10475"/>
<dbReference type="GO" id="GO:0016787">
    <property type="term" value="F:hydrolase activity"/>
    <property type="evidence" value="ECO:0007669"/>
    <property type="project" value="UniProtKB-KW"/>
</dbReference>